<proteinExistence type="predicted"/>
<comment type="caution">
    <text evidence="1">The sequence shown here is derived from an EMBL/GenBank/DDBJ whole genome shotgun (WGS) entry which is preliminary data.</text>
</comment>
<evidence type="ECO:0000313" key="2">
    <source>
        <dbReference type="Proteomes" id="UP000295055"/>
    </source>
</evidence>
<reference evidence="1 2" key="1">
    <citation type="submission" date="2019-03" db="EMBL/GenBank/DDBJ databases">
        <title>Genomic analyses of the natural microbiome of Caenorhabditis elegans.</title>
        <authorList>
            <person name="Samuel B."/>
        </authorList>
    </citation>
    <scope>NUCLEOTIDE SEQUENCE [LARGE SCALE GENOMIC DNA]</scope>
    <source>
        <strain evidence="1 2">JUb102</strain>
    </source>
</reference>
<dbReference type="OrthoDB" id="8912060at2"/>
<dbReference type="SUPFAM" id="SSF54427">
    <property type="entry name" value="NTF2-like"/>
    <property type="match status" value="1"/>
</dbReference>
<dbReference type="Proteomes" id="UP000295055">
    <property type="component" value="Unassembled WGS sequence"/>
</dbReference>
<evidence type="ECO:0008006" key="3">
    <source>
        <dbReference type="Google" id="ProtNLM"/>
    </source>
</evidence>
<organism evidence="1 2">
    <name type="scientific">Providencia alcalifaciens</name>
    <dbReference type="NCBI Taxonomy" id="126385"/>
    <lineage>
        <taxon>Bacteria</taxon>
        <taxon>Pseudomonadati</taxon>
        <taxon>Pseudomonadota</taxon>
        <taxon>Gammaproteobacteria</taxon>
        <taxon>Enterobacterales</taxon>
        <taxon>Morganellaceae</taxon>
        <taxon>Providencia</taxon>
    </lineage>
</organism>
<accession>A0A4R3NGW2</accession>
<sequence>MDAKMSLAVQSVIDLHVVIEDVFTGRNQGESLPLLLNSFAPDFKMVTIQGQGIAHKDVIALFSQLAGKKPHLTITIQNIVPIQQLGSDCWIQYQELQTNEGVSSLRISTACIHVENEMCTWKYLHETPVK</sequence>
<dbReference type="InterPro" id="IPR032710">
    <property type="entry name" value="NTF2-like_dom_sf"/>
</dbReference>
<evidence type="ECO:0000313" key="1">
    <source>
        <dbReference type="EMBL" id="TCT32790.1"/>
    </source>
</evidence>
<dbReference type="PIRSF" id="PIRSF029394">
    <property type="entry name" value="UCP029394"/>
    <property type="match status" value="1"/>
</dbReference>
<dbReference type="EMBL" id="SMAS01000006">
    <property type="protein sequence ID" value="TCT32790.1"/>
    <property type="molecule type" value="Genomic_DNA"/>
</dbReference>
<dbReference type="Gene3D" id="3.10.450.50">
    <property type="match status" value="1"/>
</dbReference>
<dbReference type="InterPro" id="IPR016918">
    <property type="entry name" value="UCP029394"/>
</dbReference>
<dbReference type="AlphaFoldDB" id="A0A4R3NGW2"/>
<name>A0A4R3NGW2_9GAMM</name>
<gene>
    <name evidence="1" type="ORF">EC835_106112</name>
</gene>
<dbReference type="RefSeq" id="WP_132496554.1">
    <property type="nucleotide sequence ID" value="NZ_SMAS01000006.1"/>
</dbReference>
<protein>
    <recommendedName>
        <fullName evidence="3">SnoaL-like domain-containing protein</fullName>
    </recommendedName>
</protein>